<feature type="compositionally biased region" description="Low complexity" evidence="5">
    <location>
        <begin position="235"/>
        <end position="253"/>
    </location>
</feature>
<dbReference type="GO" id="GO:0046872">
    <property type="term" value="F:metal ion binding"/>
    <property type="evidence" value="ECO:0007669"/>
    <property type="project" value="UniProtKB-KW"/>
</dbReference>
<dbReference type="Pfam" id="PF25597">
    <property type="entry name" value="SH3_retrovirus"/>
    <property type="match status" value="1"/>
</dbReference>
<gene>
    <name evidence="7" type="ORF">Acr_02g0011930</name>
</gene>
<dbReference type="Pfam" id="PF13976">
    <property type="entry name" value="gag_pre-integrs"/>
    <property type="match status" value="1"/>
</dbReference>
<evidence type="ECO:0000256" key="1">
    <source>
        <dbReference type="ARBA" id="ARBA00022670"/>
    </source>
</evidence>
<evidence type="ECO:0000256" key="3">
    <source>
        <dbReference type="ARBA" id="ARBA00022750"/>
    </source>
</evidence>
<dbReference type="InterPro" id="IPR029472">
    <property type="entry name" value="Copia-like_N"/>
</dbReference>
<dbReference type="InterPro" id="IPR025724">
    <property type="entry name" value="GAG-pre-integrase_dom"/>
</dbReference>
<proteinExistence type="predicted"/>
<keyword evidence="2" id="KW-0479">Metal-binding</keyword>
<dbReference type="GO" id="GO:0004190">
    <property type="term" value="F:aspartic-type endopeptidase activity"/>
    <property type="evidence" value="ECO:0007669"/>
    <property type="project" value="UniProtKB-KW"/>
</dbReference>
<evidence type="ECO:0000313" key="7">
    <source>
        <dbReference type="EMBL" id="GFY82953.1"/>
    </source>
</evidence>
<feature type="region of interest" description="Disordered" evidence="5">
    <location>
        <begin position="286"/>
        <end position="311"/>
    </location>
</feature>
<dbReference type="Pfam" id="PF00665">
    <property type="entry name" value="rve"/>
    <property type="match status" value="1"/>
</dbReference>
<dbReference type="CDD" id="cd09272">
    <property type="entry name" value="RNase_HI_RT_Ty1"/>
    <property type="match status" value="1"/>
</dbReference>
<dbReference type="PROSITE" id="PS50994">
    <property type="entry name" value="INTEGRASE"/>
    <property type="match status" value="1"/>
</dbReference>
<dbReference type="OrthoDB" id="414945at2759"/>
<dbReference type="InterPro" id="IPR054722">
    <property type="entry name" value="PolX-like_BBD"/>
</dbReference>
<accession>A0A7J0E8Z3</accession>
<dbReference type="EMBL" id="BJWL01000002">
    <property type="protein sequence ID" value="GFY82953.1"/>
    <property type="molecule type" value="Genomic_DNA"/>
</dbReference>
<name>A0A7J0E8Z3_9ERIC</name>
<protein>
    <recommendedName>
        <fullName evidence="6">Integrase catalytic domain-containing protein</fullName>
    </recommendedName>
</protein>
<dbReference type="InterPro" id="IPR013103">
    <property type="entry name" value="RVT_2"/>
</dbReference>
<dbReference type="SUPFAM" id="SSF53098">
    <property type="entry name" value="Ribonuclease H-like"/>
    <property type="match status" value="1"/>
</dbReference>
<evidence type="ECO:0000256" key="2">
    <source>
        <dbReference type="ARBA" id="ARBA00022723"/>
    </source>
</evidence>
<feature type="region of interest" description="Disordered" evidence="5">
    <location>
        <begin position="223"/>
        <end position="254"/>
    </location>
</feature>
<dbReference type="InterPro" id="IPR039537">
    <property type="entry name" value="Retrotran_Ty1/copia-like"/>
</dbReference>
<evidence type="ECO:0000256" key="4">
    <source>
        <dbReference type="ARBA" id="ARBA00022801"/>
    </source>
</evidence>
<reference evidence="7 8" key="1">
    <citation type="submission" date="2019-07" db="EMBL/GenBank/DDBJ databases">
        <title>De Novo Assembly of kiwifruit Actinidia rufa.</title>
        <authorList>
            <person name="Sugita-Konishi S."/>
            <person name="Sato K."/>
            <person name="Mori E."/>
            <person name="Abe Y."/>
            <person name="Kisaki G."/>
            <person name="Hamano K."/>
            <person name="Suezawa K."/>
            <person name="Otani M."/>
            <person name="Fukuda T."/>
            <person name="Manabe T."/>
            <person name="Gomi K."/>
            <person name="Tabuchi M."/>
            <person name="Akimitsu K."/>
            <person name="Kataoka I."/>
        </authorList>
    </citation>
    <scope>NUCLEOTIDE SEQUENCE [LARGE SCALE GENOMIC DNA]</scope>
    <source>
        <strain evidence="8">cv. Fuchu</strain>
    </source>
</reference>
<evidence type="ECO:0000313" key="8">
    <source>
        <dbReference type="Proteomes" id="UP000585474"/>
    </source>
</evidence>
<dbReference type="PANTHER" id="PTHR42648">
    <property type="entry name" value="TRANSPOSASE, PUTATIVE-RELATED"/>
    <property type="match status" value="1"/>
</dbReference>
<organism evidence="7 8">
    <name type="scientific">Actinidia rufa</name>
    <dbReference type="NCBI Taxonomy" id="165716"/>
    <lineage>
        <taxon>Eukaryota</taxon>
        <taxon>Viridiplantae</taxon>
        <taxon>Streptophyta</taxon>
        <taxon>Embryophyta</taxon>
        <taxon>Tracheophyta</taxon>
        <taxon>Spermatophyta</taxon>
        <taxon>Magnoliopsida</taxon>
        <taxon>eudicotyledons</taxon>
        <taxon>Gunneridae</taxon>
        <taxon>Pentapetalae</taxon>
        <taxon>asterids</taxon>
        <taxon>Ericales</taxon>
        <taxon>Actinidiaceae</taxon>
        <taxon>Actinidia</taxon>
    </lineage>
</organism>
<dbReference type="InterPro" id="IPR043502">
    <property type="entry name" value="DNA/RNA_pol_sf"/>
</dbReference>
<dbReference type="Pfam" id="PF07727">
    <property type="entry name" value="RVT_2"/>
    <property type="match status" value="1"/>
</dbReference>
<dbReference type="GO" id="GO:0015074">
    <property type="term" value="P:DNA integration"/>
    <property type="evidence" value="ECO:0007669"/>
    <property type="project" value="InterPro"/>
</dbReference>
<feature type="domain" description="Integrase catalytic" evidence="6">
    <location>
        <begin position="536"/>
        <end position="702"/>
    </location>
</feature>
<dbReference type="AlphaFoldDB" id="A0A7J0E8Z3"/>
<dbReference type="Pfam" id="PF22936">
    <property type="entry name" value="Pol_BBD"/>
    <property type="match status" value="1"/>
</dbReference>
<keyword evidence="8" id="KW-1185">Reference proteome</keyword>
<dbReference type="Pfam" id="PF14244">
    <property type="entry name" value="Retrotran_gag_3"/>
    <property type="match status" value="1"/>
</dbReference>
<dbReference type="Proteomes" id="UP000585474">
    <property type="component" value="Unassembled WGS sequence"/>
</dbReference>
<dbReference type="InterPro" id="IPR036397">
    <property type="entry name" value="RNaseH_sf"/>
</dbReference>
<dbReference type="InterPro" id="IPR012337">
    <property type="entry name" value="RNaseH-like_sf"/>
</dbReference>
<keyword evidence="3" id="KW-0064">Aspartyl protease</keyword>
<sequence>MDKSEVSRPIIIILDGPNYIPWSQAMSSFLKGRKLWRYVTGDIKAPTQGAAETPTEFIALLEEWDSKNHQIIMWIRNTSIPFISLQFGRFDTAHALWEFLVTRYTTADLACQYQLMTSLCRQRQELGQSISAFLPQIYSIWDQLAPSEPKWLCAGDSTLFATYRDQQRLILFLMGLSNIYEPVRASLLHRIPFLTLEQAISELLSEETRLGLVSTSHVATALATPGSRGRGSSGGSRSFSASGSQPSSGSASRPNECTFCHATDHRLLTCPIQVCKTCRQRGPGHYRSDYPNNLTHRDTRPQSTTATAGVSSTASASPTLIDISDLPTLVQQIMSASGNPSTALSASIGISSWFFDSGCNNHMTSDLSIFSSKSYESSFPIVHTADGSSMTVDHVGHVSTPALSLPNTYYVRKLALNLVSIGQLCDLGLTVLFSSTGCVVQDPRTGQTLGIGRRHGRLFQLIHLHLPISTAATTSTSSSSPSFGIWHSRLGHVSLGRLRFLVSKGVLGPTINEHLDCQSCQLAKQPALSFTKSTSVSSAPSALVHSDIWGPYPTSTMGGSQYFVIFVDDFSRYTWLYLLKNRSQLQQTYYDFARMIKTQFSRDIKVFRSDNAQEYYDTSFLTFLREQGTLPHRSCPGTSQQNGRAERKHRHLLDTTRALLISSGCPESFWGEAALTAAYTINRVPSPLLGNLTPYERLYGTPPDYHSLRVFGCACFVLLQPHERTKLEPRSCLCCFLGYGIEHKGYRCWDPLSRRLRVSRHVVFWEHKMFSSLSSFQMSSSSTPPYLTDPSIDLFPEDVDVPADPPDDTLHVAPPPIVYPVESSSIDPAPPVLPPIPLPSDIPVRRSTRVREVPSYLRDYHCFSTVLAQHEPRSYREASTKPLWQQAMTEELQALDRTHTWDLVDLPPGKSIIECRWVYKIKTRADGTVEGAIQSSSTICDLGFSASAYDSALFTRQSAHGIVLLLLYVDDMIITGDDVHGISELQDFLHRHFEMKDLGPLSYFLGLEVSSASTRYSLTQTKYASDLLTRVGLSDCKTASTPLELVGSLIYLTVTHPDIAHAVHLVSQFMSAPCSTHYATVLRILRYVKGTLFHGLHFSSQSSLQLYAYSDADWAGDPTDRRSTTGFCFFLGDSLISWRSKKQTLVARSSTEAEYRALADTTQELLWLRWLLQDMGVNHSGATVLHCDNRSAILIAHNDVFHDRTKHIDIDCHFIRQHVVRGTVHLLPISSADQTADIFTKSLLPGRFDALVTKLKLVSAKPP</sequence>
<dbReference type="PANTHER" id="PTHR42648:SF26">
    <property type="entry name" value="INTEGRASE CATALYTIC DOMAIN-CONTAINING PROTEIN"/>
    <property type="match status" value="1"/>
</dbReference>
<comment type="caution">
    <text evidence="7">The sequence shown here is derived from an EMBL/GenBank/DDBJ whole genome shotgun (WGS) entry which is preliminary data.</text>
</comment>
<evidence type="ECO:0000256" key="5">
    <source>
        <dbReference type="SAM" id="MobiDB-lite"/>
    </source>
</evidence>
<dbReference type="GO" id="GO:0003676">
    <property type="term" value="F:nucleic acid binding"/>
    <property type="evidence" value="ECO:0007669"/>
    <property type="project" value="InterPro"/>
</dbReference>
<dbReference type="Gene3D" id="3.30.420.10">
    <property type="entry name" value="Ribonuclease H-like superfamily/Ribonuclease H"/>
    <property type="match status" value="1"/>
</dbReference>
<dbReference type="InterPro" id="IPR057670">
    <property type="entry name" value="SH3_retrovirus"/>
</dbReference>
<keyword evidence="1" id="KW-0645">Protease</keyword>
<dbReference type="GO" id="GO:0006508">
    <property type="term" value="P:proteolysis"/>
    <property type="evidence" value="ECO:0007669"/>
    <property type="project" value="UniProtKB-KW"/>
</dbReference>
<dbReference type="InterPro" id="IPR001584">
    <property type="entry name" value="Integrase_cat-core"/>
</dbReference>
<evidence type="ECO:0000259" key="6">
    <source>
        <dbReference type="PROSITE" id="PS50994"/>
    </source>
</evidence>
<dbReference type="SUPFAM" id="SSF56672">
    <property type="entry name" value="DNA/RNA polymerases"/>
    <property type="match status" value="1"/>
</dbReference>
<keyword evidence="4" id="KW-0378">Hydrolase</keyword>